<dbReference type="KEGG" id="bbel:109475837"/>
<proteinExistence type="predicted"/>
<dbReference type="PANTHER" id="PTHR34487">
    <property type="entry name" value="ACYL-ACP THIOESTERASE"/>
    <property type="match status" value="1"/>
</dbReference>
<evidence type="ECO:0000313" key="2">
    <source>
        <dbReference type="RefSeq" id="XP_019632194.1"/>
    </source>
</evidence>
<reference evidence="2" key="1">
    <citation type="submission" date="2025-08" db="UniProtKB">
        <authorList>
            <consortium name="RefSeq"/>
        </authorList>
    </citation>
    <scope>IDENTIFICATION</scope>
    <source>
        <tissue evidence="2">Gonad</tissue>
    </source>
</reference>
<dbReference type="GeneID" id="109475837"/>
<sequence>MKGTSGKDDRVVVQHKFNFWDFDRSGTVPIWTMAQHIQSLAYQAKIKTFFKSPLHGYPSTEVHVLRSQSWEIFPSYYKCFRPDSILTATIKMLNVGKTSFTVETEVSDTSAEVVVKNLSQYVNFCMDTRKTKPLPDWVRKRYAHLTSQPRPTTVQVFERQAFTTPFVHSVSVQPSHIDWYKHVFQHYYITYCFDCAALGARSGMYSTVKGNILKHKVRTFSVLYQREALEGDVLSVESWEDERHPGTLKFQVKKGSVDIVQMAIAFYTSSDFKKQESKL</sequence>
<dbReference type="InterPro" id="IPR029069">
    <property type="entry name" value="HotDog_dom_sf"/>
</dbReference>
<gene>
    <name evidence="2" type="primary">LOC109475837</name>
</gene>
<accession>A0A6P4ZE85</accession>
<dbReference type="PANTHER" id="PTHR34487:SF1">
    <property type="entry name" value="ACYL-ACP THIOESTERASE"/>
    <property type="match status" value="1"/>
</dbReference>
<evidence type="ECO:0000313" key="1">
    <source>
        <dbReference type="Proteomes" id="UP000515135"/>
    </source>
</evidence>
<name>A0A6P4ZE85_BRABE</name>
<dbReference type="OrthoDB" id="6278306at2759"/>
<dbReference type="Proteomes" id="UP000515135">
    <property type="component" value="Unplaced"/>
</dbReference>
<dbReference type="AlphaFoldDB" id="A0A6P4ZE85"/>
<dbReference type="Gene3D" id="3.10.129.10">
    <property type="entry name" value="Hotdog Thioesterase"/>
    <property type="match status" value="1"/>
</dbReference>
<organism evidence="1 2">
    <name type="scientific">Branchiostoma belcheri</name>
    <name type="common">Amphioxus</name>
    <dbReference type="NCBI Taxonomy" id="7741"/>
    <lineage>
        <taxon>Eukaryota</taxon>
        <taxon>Metazoa</taxon>
        <taxon>Chordata</taxon>
        <taxon>Cephalochordata</taxon>
        <taxon>Leptocardii</taxon>
        <taxon>Amphioxiformes</taxon>
        <taxon>Branchiostomatidae</taxon>
        <taxon>Branchiostoma</taxon>
    </lineage>
</organism>
<dbReference type="CDD" id="cd03440">
    <property type="entry name" value="hot_dog"/>
    <property type="match status" value="1"/>
</dbReference>
<dbReference type="RefSeq" id="XP_019632194.1">
    <property type="nucleotide sequence ID" value="XM_019776635.1"/>
</dbReference>
<dbReference type="SUPFAM" id="SSF54637">
    <property type="entry name" value="Thioesterase/thiol ester dehydrase-isomerase"/>
    <property type="match status" value="2"/>
</dbReference>
<protein>
    <submittedName>
        <fullName evidence="2">Uncharacterized protein LOC109475837</fullName>
    </submittedName>
</protein>
<keyword evidence="1" id="KW-1185">Reference proteome</keyword>